<feature type="compositionally biased region" description="Basic residues" evidence="7">
    <location>
        <begin position="55"/>
        <end position="64"/>
    </location>
</feature>
<dbReference type="Gene3D" id="4.10.240.10">
    <property type="entry name" value="Zn(2)-C6 fungal-type DNA-binding domain"/>
    <property type="match status" value="1"/>
</dbReference>
<dbReference type="GO" id="GO:0000981">
    <property type="term" value="F:DNA-binding transcription factor activity, RNA polymerase II-specific"/>
    <property type="evidence" value="ECO:0007669"/>
    <property type="project" value="InterPro"/>
</dbReference>
<keyword evidence="2" id="KW-0479">Metal-binding</keyword>
<dbReference type="PROSITE" id="PS00463">
    <property type="entry name" value="ZN2_CY6_FUNGAL_1"/>
    <property type="match status" value="1"/>
</dbReference>
<dbReference type="OrthoDB" id="5226580at2759"/>
<dbReference type="Proteomes" id="UP000800035">
    <property type="component" value="Unassembled WGS sequence"/>
</dbReference>
<feature type="region of interest" description="Disordered" evidence="7">
    <location>
        <begin position="53"/>
        <end position="91"/>
    </location>
</feature>
<sequence length="592" mass="64646">MLPVHSKMPNLYSLPRPKSCQHCAAAKVKCEPDFGSVKCKRCNKQNIDCVLKVPAPRKRRKQRHNPPYSSLHDGPPTRTTNSSPASSPTASAQIAEVQQGLEYYRRSLFQWLPFIQSPDLRQSVTEFIKAKPFLSLMIAMLGCTQDRARQRELAAQSRTWLAMHVFQKGEKSLDVLQGLLLATHWYTFQYELGSQRNLFLHLAMSMIVDLGLFKSPFVRRRIMTQEEAASISHPNLNAVTEHTLEQKRALLGCIYLTSAVTTASLSVEAAAHFSVYAEQCYTELEKSSLVSDQILAHLCHLQHIVEQFSAERSVLAKRHRRNTHGGATPSIADRYPGADGLGYVAYWDEQLSEKWKGIPDNAKTKVLLSEYCYAKICLHDSCLEPFLLASPTSRLRIAHSCIAALKAFNSAVVLLYEDPHTLLDIPFHSFARANHSMFVALQLCSLDCGAAGAGASAGLSAEMVERELGLVVMFSAVAEKAEALVEGSAVGSVPAYHRRIVPMARAIQQGIRARLGIRGGGGGGGCDEGEISNIGVEGGGIGGEGVDGLAMGSGGFGDFEPFEQFLGADDELWLQRLLAADDSQGVGSGTML</sequence>
<comment type="subcellular location">
    <subcellularLocation>
        <location evidence="1">Nucleus</location>
    </subcellularLocation>
</comment>
<dbReference type="InterPro" id="IPR051089">
    <property type="entry name" value="prtT"/>
</dbReference>
<keyword evidence="10" id="KW-1185">Reference proteome</keyword>
<protein>
    <recommendedName>
        <fullName evidence="8">Zn(2)-C6 fungal-type domain-containing protein</fullName>
    </recommendedName>
</protein>
<proteinExistence type="predicted"/>
<gene>
    <name evidence="9" type="ORF">CC80DRAFT_531506</name>
</gene>
<feature type="compositionally biased region" description="Low complexity" evidence="7">
    <location>
        <begin position="76"/>
        <end position="91"/>
    </location>
</feature>
<dbReference type="SUPFAM" id="SSF57701">
    <property type="entry name" value="Zn2/Cys6 DNA-binding domain"/>
    <property type="match status" value="1"/>
</dbReference>
<name>A0A6A5UKQ2_9PLEO</name>
<dbReference type="CDD" id="cd12148">
    <property type="entry name" value="fungal_TF_MHR"/>
    <property type="match status" value="1"/>
</dbReference>
<evidence type="ECO:0000256" key="2">
    <source>
        <dbReference type="ARBA" id="ARBA00022723"/>
    </source>
</evidence>
<accession>A0A6A5UKQ2</accession>
<evidence type="ECO:0000256" key="6">
    <source>
        <dbReference type="ARBA" id="ARBA00023242"/>
    </source>
</evidence>
<dbReference type="PANTHER" id="PTHR31845:SF10">
    <property type="entry name" value="ZN(II)2CYS6 TRANSCRIPTION FACTOR (EUROFUNG)"/>
    <property type="match status" value="1"/>
</dbReference>
<evidence type="ECO:0000313" key="10">
    <source>
        <dbReference type="Proteomes" id="UP000800035"/>
    </source>
</evidence>
<keyword evidence="5" id="KW-0804">Transcription</keyword>
<evidence type="ECO:0000256" key="7">
    <source>
        <dbReference type="SAM" id="MobiDB-lite"/>
    </source>
</evidence>
<dbReference type="Pfam" id="PF04082">
    <property type="entry name" value="Fungal_trans"/>
    <property type="match status" value="1"/>
</dbReference>
<dbReference type="InterPro" id="IPR007219">
    <property type="entry name" value="XnlR_reg_dom"/>
</dbReference>
<evidence type="ECO:0000256" key="4">
    <source>
        <dbReference type="ARBA" id="ARBA00023125"/>
    </source>
</evidence>
<keyword evidence="6" id="KW-0539">Nucleus</keyword>
<dbReference type="PANTHER" id="PTHR31845">
    <property type="entry name" value="FINGER DOMAIN PROTEIN, PUTATIVE-RELATED"/>
    <property type="match status" value="1"/>
</dbReference>
<evidence type="ECO:0000256" key="1">
    <source>
        <dbReference type="ARBA" id="ARBA00004123"/>
    </source>
</evidence>
<dbReference type="EMBL" id="ML976980">
    <property type="protein sequence ID" value="KAF1961647.1"/>
    <property type="molecule type" value="Genomic_DNA"/>
</dbReference>
<evidence type="ECO:0000256" key="5">
    <source>
        <dbReference type="ARBA" id="ARBA00023163"/>
    </source>
</evidence>
<dbReference type="GO" id="GO:0006351">
    <property type="term" value="P:DNA-templated transcription"/>
    <property type="evidence" value="ECO:0007669"/>
    <property type="project" value="InterPro"/>
</dbReference>
<dbReference type="CDD" id="cd00067">
    <property type="entry name" value="GAL4"/>
    <property type="match status" value="1"/>
</dbReference>
<reference evidence="9" key="1">
    <citation type="journal article" date="2020" name="Stud. Mycol.">
        <title>101 Dothideomycetes genomes: a test case for predicting lifestyles and emergence of pathogens.</title>
        <authorList>
            <person name="Haridas S."/>
            <person name="Albert R."/>
            <person name="Binder M."/>
            <person name="Bloem J."/>
            <person name="Labutti K."/>
            <person name="Salamov A."/>
            <person name="Andreopoulos B."/>
            <person name="Baker S."/>
            <person name="Barry K."/>
            <person name="Bills G."/>
            <person name="Bluhm B."/>
            <person name="Cannon C."/>
            <person name="Castanera R."/>
            <person name="Culley D."/>
            <person name="Daum C."/>
            <person name="Ezra D."/>
            <person name="Gonzalez J."/>
            <person name="Henrissat B."/>
            <person name="Kuo A."/>
            <person name="Liang C."/>
            <person name="Lipzen A."/>
            <person name="Lutzoni F."/>
            <person name="Magnuson J."/>
            <person name="Mondo S."/>
            <person name="Nolan M."/>
            <person name="Ohm R."/>
            <person name="Pangilinan J."/>
            <person name="Park H.-J."/>
            <person name="Ramirez L."/>
            <person name="Alfaro M."/>
            <person name="Sun H."/>
            <person name="Tritt A."/>
            <person name="Yoshinaga Y."/>
            <person name="Zwiers L.-H."/>
            <person name="Turgeon B."/>
            <person name="Goodwin S."/>
            <person name="Spatafora J."/>
            <person name="Crous P."/>
            <person name="Grigoriev I."/>
        </authorList>
    </citation>
    <scope>NUCLEOTIDE SEQUENCE</scope>
    <source>
        <strain evidence="9">CBS 675.92</strain>
    </source>
</reference>
<organism evidence="9 10">
    <name type="scientific">Byssothecium circinans</name>
    <dbReference type="NCBI Taxonomy" id="147558"/>
    <lineage>
        <taxon>Eukaryota</taxon>
        <taxon>Fungi</taxon>
        <taxon>Dikarya</taxon>
        <taxon>Ascomycota</taxon>
        <taxon>Pezizomycotina</taxon>
        <taxon>Dothideomycetes</taxon>
        <taxon>Pleosporomycetidae</taxon>
        <taxon>Pleosporales</taxon>
        <taxon>Massarineae</taxon>
        <taxon>Massarinaceae</taxon>
        <taxon>Byssothecium</taxon>
    </lineage>
</organism>
<dbReference type="GO" id="GO:0000976">
    <property type="term" value="F:transcription cis-regulatory region binding"/>
    <property type="evidence" value="ECO:0007669"/>
    <property type="project" value="TreeGrafter"/>
</dbReference>
<keyword evidence="3" id="KW-0805">Transcription regulation</keyword>
<evidence type="ECO:0000256" key="3">
    <source>
        <dbReference type="ARBA" id="ARBA00023015"/>
    </source>
</evidence>
<dbReference type="GO" id="GO:0005634">
    <property type="term" value="C:nucleus"/>
    <property type="evidence" value="ECO:0007669"/>
    <property type="project" value="UniProtKB-SubCell"/>
</dbReference>
<dbReference type="SMART" id="SM00066">
    <property type="entry name" value="GAL4"/>
    <property type="match status" value="1"/>
</dbReference>
<evidence type="ECO:0000259" key="8">
    <source>
        <dbReference type="PROSITE" id="PS00463"/>
    </source>
</evidence>
<keyword evidence="4" id="KW-0238">DNA-binding</keyword>
<dbReference type="AlphaFoldDB" id="A0A6A5UKQ2"/>
<dbReference type="InterPro" id="IPR001138">
    <property type="entry name" value="Zn2Cys6_DnaBD"/>
</dbReference>
<feature type="domain" description="Zn(2)-C6 fungal-type" evidence="8">
    <location>
        <begin position="19"/>
        <end position="49"/>
    </location>
</feature>
<evidence type="ECO:0000313" key="9">
    <source>
        <dbReference type="EMBL" id="KAF1961647.1"/>
    </source>
</evidence>
<dbReference type="InterPro" id="IPR036864">
    <property type="entry name" value="Zn2-C6_fun-type_DNA-bd_sf"/>
</dbReference>
<dbReference type="GO" id="GO:0008270">
    <property type="term" value="F:zinc ion binding"/>
    <property type="evidence" value="ECO:0007669"/>
    <property type="project" value="InterPro"/>
</dbReference>